<evidence type="ECO:0000313" key="3">
    <source>
        <dbReference type="EMBL" id="GAG10675.1"/>
    </source>
</evidence>
<dbReference type="SUPFAM" id="SSF51735">
    <property type="entry name" value="NAD(P)-binding Rossmann-fold domains"/>
    <property type="match status" value="1"/>
</dbReference>
<evidence type="ECO:0000256" key="1">
    <source>
        <dbReference type="ARBA" id="ARBA00007637"/>
    </source>
</evidence>
<feature type="domain" description="NAD-dependent epimerase/dehydratase" evidence="2">
    <location>
        <begin position="4"/>
        <end position="107"/>
    </location>
</feature>
<dbReference type="Gene3D" id="3.40.50.720">
    <property type="entry name" value="NAD(P)-binding Rossmann-like Domain"/>
    <property type="match status" value="1"/>
</dbReference>
<comment type="similarity">
    <text evidence="1">Belongs to the NAD(P)-dependent epimerase/dehydratase family.</text>
</comment>
<dbReference type="EMBL" id="BARS01023364">
    <property type="protein sequence ID" value="GAG10675.1"/>
    <property type="molecule type" value="Genomic_DNA"/>
</dbReference>
<dbReference type="InterPro" id="IPR001509">
    <property type="entry name" value="Epimerase_deHydtase"/>
</dbReference>
<feature type="non-terminal residue" evidence="3">
    <location>
        <position position="1"/>
    </location>
</feature>
<evidence type="ECO:0000259" key="2">
    <source>
        <dbReference type="Pfam" id="PF01370"/>
    </source>
</evidence>
<accession>X0UY15</accession>
<organism evidence="3">
    <name type="scientific">marine sediment metagenome</name>
    <dbReference type="NCBI Taxonomy" id="412755"/>
    <lineage>
        <taxon>unclassified sequences</taxon>
        <taxon>metagenomes</taxon>
        <taxon>ecological metagenomes</taxon>
    </lineage>
</organism>
<comment type="caution">
    <text evidence="3">The sequence shown here is derived from an EMBL/GenBank/DDBJ whole genome shotgun (WGS) entry which is preliminary data.</text>
</comment>
<proteinExistence type="inferred from homology"/>
<dbReference type="InterPro" id="IPR036291">
    <property type="entry name" value="NAD(P)-bd_dom_sf"/>
</dbReference>
<sequence length="241" mass="27119">CNGEVDEASPLRYTGNQYGDSKIDAEKLCWKFYEKGVPVSIIRPAIVYGPSSKLWTIRFAERLQSGNWGIYKEYGDGICNLIYIDDLVSGIFLAASNERAIGEAFNIIGPETITWNQYFLKLNNAMGLPQLKEIHPTSSKINSAVLIPVRSSAKYVLSHYGDLVMKVYARYGIAKTIIKQAEKTMKTTPVMAELNLYSMRALYSSKKSRDLLGYIPKFDVDKGVTASVRWLEHHGFLSRSI</sequence>
<reference evidence="3" key="1">
    <citation type="journal article" date="2014" name="Front. Microbiol.">
        <title>High frequency of phylogenetically diverse reductive dehalogenase-homologous genes in deep subseafloor sedimentary metagenomes.</title>
        <authorList>
            <person name="Kawai M."/>
            <person name="Futagami T."/>
            <person name="Toyoda A."/>
            <person name="Takaki Y."/>
            <person name="Nishi S."/>
            <person name="Hori S."/>
            <person name="Arai W."/>
            <person name="Tsubouchi T."/>
            <person name="Morono Y."/>
            <person name="Uchiyama I."/>
            <person name="Ito T."/>
            <person name="Fujiyama A."/>
            <person name="Inagaki F."/>
            <person name="Takami H."/>
        </authorList>
    </citation>
    <scope>NUCLEOTIDE SEQUENCE</scope>
    <source>
        <strain evidence="3">Expedition CK06-06</strain>
    </source>
</reference>
<dbReference type="Pfam" id="PF01370">
    <property type="entry name" value="Epimerase"/>
    <property type="match status" value="1"/>
</dbReference>
<protein>
    <recommendedName>
        <fullName evidence="2">NAD-dependent epimerase/dehydratase domain-containing protein</fullName>
    </recommendedName>
</protein>
<dbReference type="PANTHER" id="PTHR43000">
    <property type="entry name" value="DTDP-D-GLUCOSE 4,6-DEHYDRATASE-RELATED"/>
    <property type="match status" value="1"/>
</dbReference>
<dbReference type="AlphaFoldDB" id="X0UY15"/>
<name>X0UY15_9ZZZZ</name>
<gene>
    <name evidence="3" type="ORF">S01H1_37203</name>
</gene>